<evidence type="ECO:0000256" key="2">
    <source>
        <dbReference type="ARBA" id="ARBA00022692"/>
    </source>
</evidence>
<feature type="transmembrane region" description="Helical" evidence="5">
    <location>
        <begin position="60"/>
        <end position="84"/>
    </location>
</feature>
<evidence type="ECO:0000256" key="4">
    <source>
        <dbReference type="ARBA" id="ARBA00023136"/>
    </source>
</evidence>
<name>A0A6A9USZ1_9ACTN</name>
<keyword evidence="2 5" id="KW-0812">Transmembrane</keyword>
<organism evidence="6 7">
    <name type="scientific">Auraticoccus cholistanensis</name>
    <dbReference type="NCBI Taxonomy" id="2656650"/>
    <lineage>
        <taxon>Bacteria</taxon>
        <taxon>Bacillati</taxon>
        <taxon>Actinomycetota</taxon>
        <taxon>Actinomycetes</taxon>
        <taxon>Propionibacteriales</taxon>
        <taxon>Propionibacteriaceae</taxon>
        <taxon>Auraticoccus</taxon>
    </lineage>
</organism>
<comment type="caution">
    <text evidence="6">The sequence shown here is derived from an EMBL/GenBank/DDBJ whole genome shotgun (WGS) entry which is preliminary data.</text>
</comment>
<evidence type="ECO:0000256" key="1">
    <source>
        <dbReference type="ARBA" id="ARBA00004141"/>
    </source>
</evidence>
<evidence type="ECO:0000256" key="3">
    <source>
        <dbReference type="ARBA" id="ARBA00022989"/>
    </source>
</evidence>
<protein>
    <submittedName>
        <fullName evidence="6">DUF4870 domain-containing protein</fullName>
    </submittedName>
</protein>
<keyword evidence="4 5" id="KW-0472">Membrane</keyword>
<feature type="transmembrane region" description="Helical" evidence="5">
    <location>
        <begin position="20"/>
        <end position="48"/>
    </location>
</feature>
<sequence length="127" mass="13933">MTTSYPPATVRADERTPAVLAHLSAIIAMVVSAGWLSFVGPLLVWLVYRHRSDFVRRSAAGAFNFNLWAWLLSVLGWICAITVIAFPVAVVLWVVAAVMTVVCHVLGAVRASNGVLYTYPKQVRILH</sequence>
<dbReference type="Pfam" id="PF09685">
    <property type="entry name" value="MamF_MmsF"/>
    <property type="match status" value="1"/>
</dbReference>
<evidence type="ECO:0000313" key="7">
    <source>
        <dbReference type="Proteomes" id="UP000435304"/>
    </source>
</evidence>
<accession>A0A6A9USZ1</accession>
<gene>
    <name evidence="6" type="ORF">GC722_01900</name>
</gene>
<keyword evidence="7" id="KW-1185">Reference proteome</keyword>
<feature type="transmembrane region" description="Helical" evidence="5">
    <location>
        <begin position="90"/>
        <end position="109"/>
    </location>
</feature>
<keyword evidence="3 5" id="KW-1133">Transmembrane helix</keyword>
<dbReference type="RefSeq" id="WP_156607433.1">
    <property type="nucleotide sequence ID" value="NZ_WPCU01000003.1"/>
</dbReference>
<dbReference type="Proteomes" id="UP000435304">
    <property type="component" value="Unassembled WGS sequence"/>
</dbReference>
<dbReference type="EMBL" id="WPCU01000003">
    <property type="protein sequence ID" value="MVA74792.1"/>
    <property type="molecule type" value="Genomic_DNA"/>
</dbReference>
<comment type="subcellular location">
    <subcellularLocation>
        <location evidence="1">Membrane</location>
        <topology evidence="1">Multi-pass membrane protein</topology>
    </subcellularLocation>
</comment>
<evidence type="ECO:0000313" key="6">
    <source>
        <dbReference type="EMBL" id="MVA74792.1"/>
    </source>
</evidence>
<evidence type="ECO:0000256" key="5">
    <source>
        <dbReference type="SAM" id="Phobius"/>
    </source>
</evidence>
<reference evidence="6 7" key="1">
    <citation type="submission" date="2019-12" db="EMBL/GenBank/DDBJ databases">
        <title>Auraticoccus cholistani sp. nov., an actinomycete isolated from soil of Cholistan desert.</title>
        <authorList>
            <person name="Cheema M.T."/>
        </authorList>
    </citation>
    <scope>NUCLEOTIDE SEQUENCE [LARGE SCALE GENOMIC DNA]</scope>
    <source>
        <strain evidence="6 7">F435</strain>
    </source>
</reference>
<dbReference type="InterPro" id="IPR019109">
    <property type="entry name" value="MamF_MmsF"/>
</dbReference>
<proteinExistence type="predicted"/>
<dbReference type="AlphaFoldDB" id="A0A6A9USZ1"/>